<organism evidence="8 9">
    <name type="scientific">Reticulomyxa filosa</name>
    <dbReference type="NCBI Taxonomy" id="46433"/>
    <lineage>
        <taxon>Eukaryota</taxon>
        <taxon>Sar</taxon>
        <taxon>Rhizaria</taxon>
        <taxon>Retaria</taxon>
        <taxon>Foraminifera</taxon>
        <taxon>Monothalamids</taxon>
        <taxon>Reticulomyxidae</taxon>
        <taxon>Reticulomyxa</taxon>
    </lineage>
</organism>
<evidence type="ECO:0000256" key="1">
    <source>
        <dbReference type="ARBA" id="ARBA00004943"/>
    </source>
</evidence>
<dbReference type="PROSITE" id="PS00534">
    <property type="entry name" value="FERROCHELATASE"/>
    <property type="match status" value="1"/>
</dbReference>
<dbReference type="Pfam" id="PF00762">
    <property type="entry name" value="Ferrochelatase"/>
    <property type="match status" value="1"/>
</dbReference>
<evidence type="ECO:0000256" key="7">
    <source>
        <dbReference type="RuleBase" id="RU000607"/>
    </source>
</evidence>
<keyword evidence="7" id="KW-0999">Mitochondrion inner membrane</keyword>
<keyword evidence="3 7" id="KW-0408">Iron</keyword>
<dbReference type="SUPFAM" id="SSF53800">
    <property type="entry name" value="Chelatase"/>
    <property type="match status" value="1"/>
</dbReference>
<comment type="catalytic activity">
    <reaction evidence="7">
        <text>heme b + 2 H(+) = protoporphyrin IX + Fe(2+)</text>
        <dbReference type="Rhea" id="RHEA:22584"/>
        <dbReference type="ChEBI" id="CHEBI:15378"/>
        <dbReference type="ChEBI" id="CHEBI:29033"/>
        <dbReference type="ChEBI" id="CHEBI:57306"/>
        <dbReference type="ChEBI" id="CHEBI:60344"/>
        <dbReference type="EC" id="4.98.1.1"/>
    </reaction>
</comment>
<dbReference type="AlphaFoldDB" id="X6N1Z3"/>
<dbReference type="InterPro" id="IPR033644">
    <property type="entry name" value="Ferrochelatase_C"/>
</dbReference>
<dbReference type="HAMAP" id="MF_00323">
    <property type="entry name" value="Ferrochelatase"/>
    <property type="match status" value="1"/>
</dbReference>
<name>X6N1Z3_RETFI</name>
<dbReference type="InterPro" id="IPR033659">
    <property type="entry name" value="Ferrochelatase_N"/>
</dbReference>
<reference evidence="8 9" key="1">
    <citation type="journal article" date="2013" name="Curr. Biol.">
        <title>The Genome of the Foraminiferan Reticulomyxa filosa.</title>
        <authorList>
            <person name="Glockner G."/>
            <person name="Hulsmann N."/>
            <person name="Schleicher M."/>
            <person name="Noegel A.A."/>
            <person name="Eichinger L."/>
            <person name="Gallinger C."/>
            <person name="Pawlowski J."/>
            <person name="Sierra R."/>
            <person name="Euteneuer U."/>
            <person name="Pillet L."/>
            <person name="Moustafa A."/>
            <person name="Platzer M."/>
            <person name="Groth M."/>
            <person name="Szafranski K."/>
            <person name="Schliwa M."/>
        </authorList>
    </citation>
    <scope>NUCLEOTIDE SEQUENCE [LARGE SCALE GENOMIC DNA]</scope>
</reference>
<keyword evidence="7" id="KW-0472">Membrane</keyword>
<comment type="function">
    <text evidence="7">Catalyzes the ferrous insertion into protoporphyrin IX.</text>
</comment>
<evidence type="ECO:0000256" key="2">
    <source>
        <dbReference type="ARBA" id="ARBA00007718"/>
    </source>
</evidence>
<evidence type="ECO:0000256" key="4">
    <source>
        <dbReference type="ARBA" id="ARBA00023133"/>
    </source>
</evidence>
<dbReference type="EMBL" id="ASPP01013187">
    <property type="protein sequence ID" value="ETO19888.1"/>
    <property type="molecule type" value="Genomic_DNA"/>
</dbReference>
<dbReference type="GO" id="GO:0005743">
    <property type="term" value="C:mitochondrial inner membrane"/>
    <property type="evidence" value="ECO:0007669"/>
    <property type="project" value="UniProtKB-SubCell"/>
</dbReference>
<dbReference type="InterPro" id="IPR019772">
    <property type="entry name" value="Ferrochelatase_AS"/>
</dbReference>
<evidence type="ECO:0000313" key="8">
    <source>
        <dbReference type="EMBL" id="ETO19888.1"/>
    </source>
</evidence>
<comment type="pathway">
    <text evidence="1 7">Porphyrin-containing compound metabolism; protoheme biosynthesis; protoheme from protoporphyrin-IX: step 1/1.</text>
</comment>
<proteinExistence type="inferred from homology"/>
<dbReference type="Proteomes" id="UP000023152">
    <property type="component" value="Unassembled WGS sequence"/>
</dbReference>
<dbReference type="OrthoDB" id="1323at2759"/>
<sequence>MNIQKFGHFNKVQDLLKKRTWGYPCACVSTRTAASKAFKSPFFLKKKERGGGGDDYVIETQTTKKKKNKKEKQEYTIKRHKRFLTRLFNDPELIPLGGGGLQRRVMDIVVKRRLPRVEKQYETIGGSPIRKWTDIQGHLMCEKLDALSPETAPHKHYACFRYAPPFTEDVLQQMKEDGIEHAVAFSQYPQWCCSTSGSSINHLWRQVHHLNLEHAFHWSIIDRWFLHRKYVQSVAERILSSVTHFVNTTSPVQSNSQDIAILFSAHSVPLKTVTKGDPYVFEVAATVKAVMEELSSDKSPFSLQHVCPPDKFRVHHQLVWQSKVGYLPWMTPSTAGVLEQIGRNAKARADKCAVFVVPFVFTSDHIETLFELDIEYKHVAEKAGIAQYIRVPALNDSPIFIDALSAIVQEHLLKQSNMTADYHWRCPGCNNDLCRSIVNPKFEQHATAQRVKLAMLK</sequence>
<evidence type="ECO:0000256" key="5">
    <source>
        <dbReference type="ARBA" id="ARBA00023239"/>
    </source>
</evidence>
<dbReference type="Gene3D" id="3.40.50.1400">
    <property type="match status" value="2"/>
</dbReference>
<dbReference type="CDD" id="cd00419">
    <property type="entry name" value="Ferrochelatase_C"/>
    <property type="match status" value="1"/>
</dbReference>
<dbReference type="PANTHER" id="PTHR11108">
    <property type="entry name" value="FERROCHELATASE"/>
    <property type="match status" value="1"/>
</dbReference>
<comment type="caution">
    <text evidence="8">The sequence shown here is derived from an EMBL/GenBank/DDBJ whole genome shotgun (WGS) entry which is preliminary data.</text>
</comment>
<protein>
    <recommendedName>
        <fullName evidence="7">Ferrochelatase</fullName>
        <ecNumber evidence="7">4.98.1.1</ecNumber>
    </recommendedName>
</protein>
<dbReference type="NCBIfam" id="TIGR00109">
    <property type="entry name" value="hemH"/>
    <property type="match status" value="1"/>
</dbReference>
<evidence type="ECO:0000256" key="6">
    <source>
        <dbReference type="ARBA" id="ARBA00023244"/>
    </source>
</evidence>
<evidence type="ECO:0000256" key="3">
    <source>
        <dbReference type="ARBA" id="ARBA00023004"/>
    </source>
</evidence>
<dbReference type="UniPathway" id="UPA00252">
    <property type="reaction ID" value="UER00325"/>
</dbReference>
<keyword evidence="6 7" id="KW-0627">Porphyrin biosynthesis</keyword>
<dbReference type="GO" id="GO:0004325">
    <property type="term" value="F:ferrochelatase activity"/>
    <property type="evidence" value="ECO:0007669"/>
    <property type="project" value="UniProtKB-UniRule"/>
</dbReference>
<keyword evidence="5 7" id="KW-0456">Lyase</keyword>
<comment type="subcellular location">
    <subcellularLocation>
        <location evidence="7">Mitochondrion inner membrane</location>
    </subcellularLocation>
</comment>
<gene>
    <name evidence="8" type="ORF">RFI_17332</name>
</gene>
<evidence type="ECO:0000313" key="9">
    <source>
        <dbReference type="Proteomes" id="UP000023152"/>
    </source>
</evidence>
<keyword evidence="4 7" id="KW-0350">Heme biosynthesis</keyword>
<dbReference type="EC" id="4.98.1.1" evidence="7"/>
<dbReference type="InterPro" id="IPR001015">
    <property type="entry name" value="Ferrochelatase"/>
</dbReference>
<comment type="similarity">
    <text evidence="2 7">Belongs to the ferrochelatase family.</text>
</comment>
<keyword evidence="7" id="KW-0496">Mitochondrion</keyword>
<dbReference type="PANTHER" id="PTHR11108:SF1">
    <property type="entry name" value="FERROCHELATASE, MITOCHONDRIAL"/>
    <property type="match status" value="1"/>
</dbReference>
<dbReference type="GO" id="GO:0006783">
    <property type="term" value="P:heme biosynthetic process"/>
    <property type="evidence" value="ECO:0007669"/>
    <property type="project" value="UniProtKB-UniRule"/>
</dbReference>
<dbReference type="CDD" id="cd03411">
    <property type="entry name" value="Ferrochelatase_N"/>
    <property type="match status" value="1"/>
</dbReference>
<dbReference type="OMA" id="DPYHCEC"/>
<keyword evidence="9" id="KW-1185">Reference proteome</keyword>
<accession>X6N1Z3</accession>